<accession>A0A7D8UU17</accession>
<gene>
    <name evidence="4" type="ORF">LCER1_G002025</name>
</gene>
<dbReference type="EMBL" id="QGMG01000088">
    <property type="protein sequence ID" value="TVY57504.1"/>
    <property type="molecule type" value="Genomic_DNA"/>
</dbReference>
<protein>
    <submittedName>
        <fullName evidence="4">Putative transcriptional regulatory protein C2H10.01</fullName>
    </submittedName>
</protein>
<feature type="compositionally biased region" description="Polar residues" evidence="2">
    <location>
        <begin position="258"/>
        <end position="270"/>
    </location>
</feature>
<feature type="compositionally biased region" description="Basic and acidic residues" evidence="2">
    <location>
        <begin position="39"/>
        <end position="50"/>
    </location>
</feature>
<evidence type="ECO:0000256" key="2">
    <source>
        <dbReference type="SAM" id="MobiDB-lite"/>
    </source>
</evidence>
<dbReference type="Pfam" id="PF00172">
    <property type="entry name" value="Zn_clus"/>
    <property type="match status" value="1"/>
</dbReference>
<dbReference type="SMART" id="SM00066">
    <property type="entry name" value="GAL4"/>
    <property type="match status" value="1"/>
</dbReference>
<feature type="compositionally biased region" description="Low complexity" evidence="2">
    <location>
        <begin position="322"/>
        <end position="358"/>
    </location>
</feature>
<feature type="compositionally biased region" description="Polar residues" evidence="2">
    <location>
        <begin position="297"/>
        <end position="312"/>
    </location>
</feature>
<dbReference type="CDD" id="cd00067">
    <property type="entry name" value="GAL4"/>
    <property type="match status" value="1"/>
</dbReference>
<evidence type="ECO:0000313" key="4">
    <source>
        <dbReference type="EMBL" id="TVY57504.1"/>
    </source>
</evidence>
<reference evidence="4 5" key="1">
    <citation type="submission" date="2018-05" db="EMBL/GenBank/DDBJ databases">
        <title>Whole genome sequencing for identification of molecular markers to develop diagnostic detection tools for the regulated plant pathogen Lachnellula willkommii.</title>
        <authorList>
            <person name="Giroux E."/>
            <person name="Bilodeau G."/>
        </authorList>
    </citation>
    <scope>NUCLEOTIDE SEQUENCE [LARGE SCALE GENOMIC DNA]</scope>
    <source>
        <strain evidence="4 5">CBS 625.97</strain>
    </source>
</reference>
<feature type="compositionally biased region" description="Polar residues" evidence="2">
    <location>
        <begin position="405"/>
        <end position="423"/>
    </location>
</feature>
<evidence type="ECO:0000259" key="3">
    <source>
        <dbReference type="PROSITE" id="PS50048"/>
    </source>
</evidence>
<feature type="compositionally biased region" description="Polar residues" evidence="2">
    <location>
        <begin position="386"/>
        <end position="397"/>
    </location>
</feature>
<evidence type="ECO:0000313" key="5">
    <source>
        <dbReference type="Proteomes" id="UP000481288"/>
    </source>
</evidence>
<keyword evidence="1" id="KW-0539">Nucleus</keyword>
<feature type="region of interest" description="Disordered" evidence="2">
    <location>
        <begin position="297"/>
        <end position="436"/>
    </location>
</feature>
<name>A0A7D8UU17_9HELO</name>
<proteinExistence type="predicted"/>
<keyword evidence="5" id="KW-1185">Reference proteome</keyword>
<dbReference type="SUPFAM" id="SSF57701">
    <property type="entry name" value="Zn2/Cys6 DNA-binding domain"/>
    <property type="match status" value="1"/>
</dbReference>
<feature type="compositionally biased region" description="Polar residues" evidence="2">
    <location>
        <begin position="51"/>
        <end position="63"/>
    </location>
</feature>
<comment type="caution">
    <text evidence="4">The sequence shown here is derived from an EMBL/GenBank/DDBJ whole genome shotgun (WGS) entry which is preliminary data.</text>
</comment>
<dbReference type="Gene3D" id="4.10.240.10">
    <property type="entry name" value="Zn(2)-C6 fungal-type DNA-binding domain"/>
    <property type="match status" value="1"/>
</dbReference>
<dbReference type="AlphaFoldDB" id="A0A7D8UU17"/>
<feature type="region of interest" description="Disordered" evidence="2">
    <location>
        <begin position="250"/>
        <end position="285"/>
    </location>
</feature>
<dbReference type="PROSITE" id="PS00463">
    <property type="entry name" value="ZN2_CY6_FUNGAL_1"/>
    <property type="match status" value="1"/>
</dbReference>
<sequence>MVTRAYFDDELAFRRDSSRGHGYPLSRELPPAPSPYNTAREHHLSNHETRSSNGAGDLENNSRPRSRIPVACGRCRKRKIRCSGDLGTGLPCTNCKSAGNENCQFLRVSSTEAAMKNEPNDFNNFEPPSAAARLQCRIVPYGHHAYVQQTTPVVDAYYQRSNNSLSGYQYPANAKYYTMPPFEYQDDSDFVMQQSYPAAMSSDQLLSSNFPVPSVSRAWTPTPQSSKNAPMFLEQESSFNHGQLPYHTYPLRPAISPETKTSSMSGQILNGSLPAPESGNNRVLPFPAANRQQVGSYLHSGSNGLPTSQGGYQSYDGLASTNNQSRKSINSSSVSENASLTSAYLPYSSSSPESLASSQRAYSSQTLSQQNSEIYTPNSEGLFHANESTDSSYGTSSETHKRGSRSSQGGVEDSMQSMSNGNLANGHAYVPYNNQSSYPVPPMNIHHAPHRRPSTGISAS</sequence>
<dbReference type="OrthoDB" id="5394557at2759"/>
<dbReference type="Proteomes" id="UP000481288">
    <property type="component" value="Unassembled WGS sequence"/>
</dbReference>
<dbReference type="GO" id="GO:0000981">
    <property type="term" value="F:DNA-binding transcription factor activity, RNA polymerase II-specific"/>
    <property type="evidence" value="ECO:0007669"/>
    <property type="project" value="InterPro"/>
</dbReference>
<dbReference type="InterPro" id="IPR001138">
    <property type="entry name" value="Zn2Cys6_DnaBD"/>
</dbReference>
<feature type="region of interest" description="Disordered" evidence="2">
    <location>
        <begin position="16"/>
        <end position="63"/>
    </location>
</feature>
<dbReference type="PROSITE" id="PS50048">
    <property type="entry name" value="ZN2_CY6_FUNGAL_2"/>
    <property type="match status" value="1"/>
</dbReference>
<feature type="domain" description="Zn(2)-C6 fungal-type" evidence="3">
    <location>
        <begin position="71"/>
        <end position="105"/>
    </location>
</feature>
<dbReference type="InterPro" id="IPR036864">
    <property type="entry name" value="Zn2-C6_fun-type_DNA-bd_sf"/>
</dbReference>
<feature type="compositionally biased region" description="Polar residues" evidence="2">
    <location>
        <begin position="359"/>
        <end position="379"/>
    </location>
</feature>
<dbReference type="GO" id="GO:0008270">
    <property type="term" value="F:zinc ion binding"/>
    <property type="evidence" value="ECO:0007669"/>
    <property type="project" value="InterPro"/>
</dbReference>
<evidence type="ECO:0000256" key="1">
    <source>
        <dbReference type="ARBA" id="ARBA00023242"/>
    </source>
</evidence>
<organism evidence="4 5">
    <name type="scientific">Lachnellula cervina</name>
    <dbReference type="NCBI Taxonomy" id="1316786"/>
    <lineage>
        <taxon>Eukaryota</taxon>
        <taxon>Fungi</taxon>
        <taxon>Dikarya</taxon>
        <taxon>Ascomycota</taxon>
        <taxon>Pezizomycotina</taxon>
        <taxon>Leotiomycetes</taxon>
        <taxon>Helotiales</taxon>
        <taxon>Lachnaceae</taxon>
        <taxon>Lachnellula</taxon>
    </lineage>
</organism>